<dbReference type="OMA" id="IANQHTH"/>
<dbReference type="EMBL" id="BX284604">
    <property type="protein sequence ID" value="CTQ86653.1"/>
    <property type="molecule type" value="Genomic_DNA"/>
</dbReference>
<keyword evidence="6" id="KW-1185">Reference proteome</keyword>
<dbReference type="PANTHER" id="PTHR31005">
    <property type="entry name" value="DUF4139 DOMAIN-CONTAINING PROTEIN"/>
    <property type="match status" value="1"/>
</dbReference>
<feature type="compositionally biased region" description="Basic residues" evidence="2">
    <location>
        <begin position="338"/>
        <end position="352"/>
    </location>
</feature>
<feature type="domain" description="DUF4139" evidence="3">
    <location>
        <begin position="258"/>
        <end position="611"/>
    </location>
</feature>
<evidence type="ECO:0007829" key="8">
    <source>
        <dbReference type="PeptideAtlas" id="A0A0K3AXD0"/>
    </source>
</evidence>
<dbReference type="FunCoup" id="A0A0K3AXD0">
    <property type="interactions" value="3"/>
</dbReference>
<dbReference type="OrthoDB" id="10068793at2759"/>
<dbReference type="eggNOG" id="ENOG502QWQ0">
    <property type="taxonomic scope" value="Eukaryota"/>
</dbReference>
<dbReference type="Pfam" id="PF13598">
    <property type="entry name" value="DUF4139"/>
    <property type="match status" value="1"/>
</dbReference>
<dbReference type="InterPro" id="IPR037291">
    <property type="entry name" value="DUF4139"/>
</dbReference>
<evidence type="ECO:0000259" key="3">
    <source>
        <dbReference type="Pfam" id="PF13598"/>
    </source>
</evidence>
<dbReference type="InParanoid" id="A0A0K3AXD0"/>
<dbReference type="PaxDb" id="6239-C52D10.1"/>
<dbReference type="PANTHER" id="PTHR31005:SF10">
    <property type="entry name" value="DUF4140 DOMAIN-CONTAINING PROTEIN"/>
    <property type="match status" value="1"/>
</dbReference>
<dbReference type="CTD" id="3565402"/>
<dbReference type="ExpressionAtlas" id="A0A0K3AXD0">
    <property type="expression patterns" value="baseline and differential"/>
</dbReference>
<dbReference type="InterPro" id="IPR011935">
    <property type="entry name" value="CHP02231"/>
</dbReference>
<evidence type="ECO:0000256" key="1">
    <source>
        <dbReference type="SAM" id="Coils"/>
    </source>
</evidence>
<dbReference type="STRING" id="6239.C52D10.3b.1"/>
<feature type="compositionally biased region" description="Low complexity" evidence="2">
    <location>
        <begin position="324"/>
        <end position="337"/>
    </location>
</feature>
<dbReference type="AGR" id="WB:WBGene00016877"/>
<organism evidence="5 6">
    <name type="scientific">Caenorhabditis elegans</name>
    <dbReference type="NCBI Taxonomy" id="6239"/>
    <lineage>
        <taxon>Eukaryota</taxon>
        <taxon>Metazoa</taxon>
        <taxon>Ecdysozoa</taxon>
        <taxon>Nematoda</taxon>
        <taxon>Chromadorea</taxon>
        <taxon>Rhabditida</taxon>
        <taxon>Rhabditina</taxon>
        <taxon>Rhabditomorpha</taxon>
        <taxon>Rhabditoidea</taxon>
        <taxon>Rhabditidae</taxon>
        <taxon>Peloderinae</taxon>
        <taxon>Caenorhabditis</taxon>
    </lineage>
</organism>
<dbReference type="InterPro" id="IPR025554">
    <property type="entry name" value="DUF4140"/>
</dbReference>
<accession>A0A0K3AXD0</accession>
<feature type="region of interest" description="Disordered" evidence="2">
    <location>
        <begin position="136"/>
        <end position="165"/>
    </location>
</feature>
<feature type="domain" description="DUF4140" evidence="4">
    <location>
        <begin position="23"/>
        <end position="120"/>
    </location>
</feature>
<reference evidence="5 6" key="1">
    <citation type="journal article" date="1998" name="Science">
        <title>Genome sequence of the nematode C. elegans: a platform for investigating biology.</title>
        <authorList>
            <consortium name="The C. elegans sequencing consortium"/>
            <person name="Sulson J.E."/>
            <person name="Waterston R."/>
        </authorList>
    </citation>
    <scope>NUCLEOTIDE SEQUENCE [LARGE SCALE GENOMIC DNA]</scope>
    <source>
        <strain evidence="5 6">Bristol N2</strain>
    </source>
</reference>
<name>A0A0K3AXD0_CAEEL</name>
<dbReference type="RefSeq" id="NP_001299952.1">
    <property type="nucleotide sequence ID" value="NM_001313023.2"/>
</dbReference>
<evidence type="ECO:0000313" key="6">
    <source>
        <dbReference type="Proteomes" id="UP000001940"/>
    </source>
</evidence>
<evidence type="ECO:0000256" key="2">
    <source>
        <dbReference type="SAM" id="MobiDB-lite"/>
    </source>
</evidence>
<dbReference type="Pfam" id="PF13600">
    <property type="entry name" value="DUF4140"/>
    <property type="match status" value="1"/>
</dbReference>
<keyword evidence="1" id="KW-0175">Coiled coil</keyword>
<dbReference type="GO" id="GO:0005739">
    <property type="term" value="C:mitochondrion"/>
    <property type="evidence" value="ECO:0000318"/>
    <property type="project" value="GO_Central"/>
</dbReference>
<gene>
    <name evidence="5 7" type="ORF">C52D10.3</name>
    <name evidence="5" type="ORF">CELE_C52D10.3</name>
</gene>
<sequence>MIVEQPGCAPHLFEASQLATKSVIVYSDRAEVKRLVTVDLPKGNQEIIIQNVSAVIERQSVRVDGRGVLIQEVQYQEVPMDMTHETDKIVEIERQKIEVENERFAIEDECCSIKKRIDVLDGVAAQISSGPASMGFSGQCSSSIPASGSQPHLTRRHTVTGQEPNPLAMSQNQMSTGFFFNHESLDNLAKFLGYYGDAVRDMKKELRKRQRESEQLSEKIDHLDRQLDQLRCLAEYDSIKRNISIVVEMEEPGKVELYITYQVYCAAWKPCYDIRASSAEEEEDNGASVQLCYYGLVEQNTGDDWKDCDIVLSTCSASLGGSPPPLSTLSATLNTSRSTRRHHASSAARRKAPLSVPSEEDMGFGSFDYNEIVDAAALHRWHNGGVRSRSSEENSVSTQALESTVSTCFSIPRAVTILSNAVEHKLLISKSELSCAFSHETVPSRSTSAYLSALITNTSQLPLLPGAAAVYVNNCFVTKTHLRLVSPGEEFRCNMGVDPSVKVEYKAPTVTYDQVGFMSKSTLMTHEQLISVRSAKVRQSVKITVKEQIPKSHDDKIKVSIVSPEIKSSSSSKNSSPPDARLNKDHNLEWCVILAPGQHRLLPVRYTIEHPASESLSYKFN</sequence>
<dbReference type="NCBIfam" id="TIGR02231">
    <property type="entry name" value="mucoidy inhibitor MuiA family protein"/>
    <property type="match status" value="1"/>
</dbReference>
<feature type="coiled-coil region" evidence="1">
    <location>
        <begin position="199"/>
        <end position="233"/>
    </location>
</feature>
<dbReference type="Bgee" id="WBGene00016877">
    <property type="expression patterns" value="Expressed in material anatomical entity and 5 other cell types or tissues"/>
</dbReference>
<dbReference type="GeneID" id="3565402"/>
<feature type="compositionally biased region" description="Polar residues" evidence="2">
    <location>
        <begin position="136"/>
        <end position="152"/>
    </location>
</feature>
<dbReference type="WormBase" id="C52D10.3b">
    <property type="protein sequence ID" value="CE50635"/>
    <property type="gene ID" value="WBGene00016877"/>
</dbReference>
<evidence type="ECO:0000259" key="4">
    <source>
        <dbReference type="Pfam" id="PF13600"/>
    </source>
</evidence>
<proteinExistence type="evidence at protein level"/>
<protein>
    <submittedName>
        <fullName evidence="5">DUF4140 domain-containing protein</fullName>
    </submittedName>
</protein>
<dbReference type="Proteomes" id="UP000001940">
    <property type="component" value="Chromosome IV"/>
</dbReference>
<evidence type="ECO:0000313" key="5">
    <source>
        <dbReference type="EMBL" id="CTQ86653.1"/>
    </source>
</evidence>
<keyword evidence="8" id="KW-1267">Proteomics identification</keyword>
<feature type="region of interest" description="Disordered" evidence="2">
    <location>
        <begin position="324"/>
        <end position="358"/>
    </location>
</feature>
<feature type="coiled-coil region" evidence="1">
    <location>
        <begin position="82"/>
        <end position="109"/>
    </location>
</feature>
<dbReference type="AlphaFoldDB" id="A0A0K3AXD0"/>
<evidence type="ECO:0000313" key="7">
    <source>
        <dbReference type="WormBase" id="C52D10.3b"/>
    </source>
</evidence>